<dbReference type="Pfam" id="PF08101">
    <property type="entry name" value="Msb1-Mug8_dom"/>
    <property type="match status" value="1"/>
</dbReference>
<dbReference type="PANTHER" id="PTHR28093:SF1">
    <property type="entry name" value="MORPHOGENESIS-RELATED PROTEIN MSB1"/>
    <property type="match status" value="1"/>
</dbReference>
<feature type="region of interest" description="Disordered" evidence="1">
    <location>
        <begin position="913"/>
        <end position="1003"/>
    </location>
</feature>
<reference evidence="3" key="1">
    <citation type="journal article" date="2020" name="bioRxiv">
        <title>Whole genome comparisons of ergot fungi reveals the divergence and evolution of species within the genus Claviceps are the result of varying mechanisms driving genome evolution and host range expansion.</title>
        <authorList>
            <person name="Wyka S.A."/>
            <person name="Mondo S.J."/>
            <person name="Liu M."/>
            <person name="Dettman J."/>
            <person name="Nalam V."/>
            <person name="Broders K.D."/>
        </authorList>
    </citation>
    <scope>NUCLEOTIDE SEQUENCE</scope>
    <source>
        <strain evidence="3">CCC 1102</strain>
    </source>
</reference>
<dbReference type="InterPro" id="IPR037508">
    <property type="entry name" value="Msb1/Mug8"/>
</dbReference>
<name>A0A9P7MSH1_9HYPO</name>
<sequence>MAGFLSRLKARDVLRKKKHGMQDLANAHPQKPKWDDAYTRASVEPEEVHELLHFCTAELKARGLDIPFLLLPYRPTSDPSAVRTFIRHFHDDAYGLRGDILRQDLRMTEPMVIAGVAKWCWSRLPGGVVGWDTYELFKIGEGDSRMARDSFKTFIPLSIESGARQRIIFDFFELIAAVAAHGKTNGFGGLQLARMAAWWAFEQKDTGSGFDGGYKAWERAADATTHLFFAYLRSLTPEEGLTGITLLPRSLEKLLNETPYPPPSSPTSLVSKTNKLVMLVDSVSPTPFALLRRAGQFQYRDSHPTLQAFSEHADPVQLLTEECLRVLRAISAANESQLSSTKHSTSLRDASWSRFEDVGFSASVDEETRVEDSQVPGQHMHQPTTLRSTPASGTSAGRPTTPSWADFLSSGFVAEGQAPSNLLLPPDKVLPPLQTQVRQLSSQSHRPRLESNTTELQPGEIASITELLLDNAFWWVWMNSLAPEETPLRKSAFGRCAIIESKVAGGRWLVMEEMIASAAPEQGDGAYFAEKKGLFSWTRRGRSMARRKSLGKHADKNGGDSIAGSKTSVGPETQARIQAKAAQMRALQESDEQDNLMATRRGRLDDSATERTTSILTLQPQIVGEASSAMKWVKKYDKGTIKDAYMANSHAGRGVAVPHSPTSTDHMESEATLMANGNGLHGVQKPAVPAKDEMPSTPSAVNRKLFSSPVPKSPEQPPPTPEKSIVTAAQPTKQEPAARVDDMPASPKAQGSPAHIATESPNALSPSRQAEQIKDKKGFRSLLRRKTRSSRNPETTSADLPNVLQKGNPAVSAAVITEEDDDEHAPSSGPSDVAVPSSTLEKSAPAHEVVAELPSEDVTTNSEPTLETVPVPMENIEPTYEPSVGASLTPINTADNAEARDEFAQFDQGPLTEQPAFSAEDDDDDAIPPPIARHPIAKKDEDGLDISAESVEKLNQSASPGVQDRWAQIRKNAAHRAATRQRDAPARPSKNSGDDDDTSVEETIESRVARIKARVAELTGNMEMSSGPPPTVTGRP</sequence>
<feature type="compositionally biased region" description="Pro residues" evidence="1">
    <location>
        <begin position="711"/>
        <end position="721"/>
    </location>
</feature>
<evidence type="ECO:0000256" key="1">
    <source>
        <dbReference type="SAM" id="MobiDB-lite"/>
    </source>
</evidence>
<proteinExistence type="predicted"/>
<dbReference type="AlphaFoldDB" id="A0A9P7MSH1"/>
<feature type="region of interest" description="Disordered" evidence="1">
    <location>
        <begin position="546"/>
        <end position="578"/>
    </location>
</feature>
<evidence type="ECO:0000313" key="4">
    <source>
        <dbReference type="Proteomes" id="UP000784919"/>
    </source>
</evidence>
<protein>
    <recommendedName>
        <fullName evidence="2">Meiotically up-regulated protein Msb1/Mug8 domain-containing protein</fullName>
    </recommendedName>
</protein>
<feature type="compositionally biased region" description="Basic residues" evidence="1">
    <location>
        <begin position="779"/>
        <end position="789"/>
    </location>
</feature>
<feature type="region of interest" description="Disordered" evidence="1">
    <location>
        <begin position="364"/>
        <end position="400"/>
    </location>
</feature>
<comment type="caution">
    <text evidence="3">The sequence shown here is derived from an EMBL/GenBank/DDBJ whole genome shotgun (WGS) entry which is preliminary data.</text>
</comment>
<dbReference type="EMBL" id="SRPS01000127">
    <property type="protein sequence ID" value="KAG5967003.1"/>
    <property type="molecule type" value="Genomic_DNA"/>
</dbReference>
<feature type="compositionally biased region" description="Acidic residues" evidence="1">
    <location>
        <begin position="994"/>
        <end position="1003"/>
    </location>
</feature>
<dbReference type="InterPro" id="IPR012965">
    <property type="entry name" value="Msb1/Mug8_dom"/>
</dbReference>
<gene>
    <name evidence="3" type="ORF">E4U56_001030</name>
</gene>
<dbReference type="Proteomes" id="UP000784919">
    <property type="component" value="Unassembled WGS sequence"/>
</dbReference>
<feature type="region of interest" description="Disordered" evidence="1">
    <location>
        <begin position="435"/>
        <end position="454"/>
    </location>
</feature>
<organism evidence="3 4">
    <name type="scientific">Claviceps arundinis</name>
    <dbReference type="NCBI Taxonomy" id="1623583"/>
    <lineage>
        <taxon>Eukaryota</taxon>
        <taxon>Fungi</taxon>
        <taxon>Dikarya</taxon>
        <taxon>Ascomycota</taxon>
        <taxon>Pezizomycotina</taxon>
        <taxon>Sordariomycetes</taxon>
        <taxon>Hypocreomycetidae</taxon>
        <taxon>Hypocreales</taxon>
        <taxon>Clavicipitaceae</taxon>
        <taxon>Claviceps</taxon>
    </lineage>
</organism>
<evidence type="ECO:0000259" key="2">
    <source>
        <dbReference type="Pfam" id="PF08101"/>
    </source>
</evidence>
<dbReference type="PANTHER" id="PTHR28093">
    <property type="entry name" value="MORPHOGENESIS-RELATED PROTEIN MSB1"/>
    <property type="match status" value="1"/>
</dbReference>
<dbReference type="CDD" id="cd04401">
    <property type="entry name" value="RhoGAP_fMSB1"/>
    <property type="match status" value="1"/>
</dbReference>
<feature type="compositionally biased region" description="Polar residues" evidence="1">
    <location>
        <begin position="381"/>
        <end position="400"/>
    </location>
</feature>
<accession>A0A9P7MSH1</accession>
<dbReference type="OrthoDB" id="3362494at2759"/>
<feature type="compositionally biased region" description="Pro residues" evidence="1">
    <location>
        <begin position="1027"/>
        <end position="1036"/>
    </location>
</feature>
<feature type="compositionally biased region" description="Polar residues" evidence="1">
    <location>
        <begin position="759"/>
        <end position="770"/>
    </location>
</feature>
<feature type="domain" description="Meiotically up-regulated protein Msb1/Mug8" evidence="2">
    <location>
        <begin position="43"/>
        <end position="514"/>
    </location>
</feature>
<feature type="region of interest" description="Disordered" evidence="1">
    <location>
        <begin position="677"/>
        <end position="900"/>
    </location>
</feature>
<evidence type="ECO:0000313" key="3">
    <source>
        <dbReference type="EMBL" id="KAG5967003.1"/>
    </source>
</evidence>
<feature type="region of interest" description="Disordered" evidence="1">
    <location>
        <begin position="1016"/>
        <end position="1036"/>
    </location>
</feature>